<organism evidence="1 2">
    <name type="scientific">Fusarium oxysporum NRRL 32931</name>
    <dbReference type="NCBI Taxonomy" id="660029"/>
    <lineage>
        <taxon>Eukaryota</taxon>
        <taxon>Fungi</taxon>
        <taxon>Dikarya</taxon>
        <taxon>Ascomycota</taxon>
        <taxon>Pezizomycotina</taxon>
        <taxon>Sordariomycetes</taxon>
        <taxon>Hypocreomycetidae</taxon>
        <taxon>Hypocreales</taxon>
        <taxon>Nectriaceae</taxon>
        <taxon>Fusarium</taxon>
        <taxon>Fusarium oxysporum species complex</taxon>
    </lineage>
</organism>
<protein>
    <submittedName>
        <fullName evidence="1">Uncharacterized protein</fullName>
    </submittedName>
</protein>
<reference evidence="1 2" key="1">
    <citation type="submission" date="2011-06" db="EMBL/GenBank/DDBJ databases">
        <title>The Genome Sequence of Fusarium oxysporum FOSC 3-a.</title>
        <authorList>
            <consortium name="The Broad Institute Genome Sequencing Platform"/>
            <person name="Ma L.-J."/>
            <person name="Gale L.R."/>
            <person name="Schwartz D.C."/>
            <person name="Zhou S."/>
            <person name="Corby-Kistler H."/>
            <person name="Young S.K."/>
            <person name="Zeng Q."/>
            <person name="Gargeya S."/>
            <person name="Fitzgerald M."/>
            <person name="Haas B."/>
            <person name="Abouelleil A."/>
            <person name="Alvarado L."/>
            <person name="Arachchi H.M."/>
            <person name="Berlin A."/>
            <person name="Brown A."/>
            <person name="Chapman S.B."/>
            <person name="Chen Z."/>
            <person name="Dunbar C."/>
            <person name="Freedman E."/>
            <person name="Gearin G."/>
            <person name="Gellesch M."/>
            <person name="Goldberg J."/>
            <person name="Griggs A."/>
            <person name="Gujja S."/>
            <person name="Heiman D."/>
            <person name="Howarth C."/>
            <person name="Larson L."/>
            <person name="Lui A."/>
            <person name="MacDonald P.J.P."/>
            <person name="Mehta T."/>
            <person name="Montmayeur A."/>
            <person name="Murphy C."/>
            <person name="Neiman D."/>
            <person name="Pearson M."/>
            <person name="Priest M."/>
            <person name="Roberts A."/>
            <person name="Saif S."/>
            <person name="Shea T."/>
            <person name="Shenoy N."/>
            <person name="Sisk P."/>
            <person name="Stolte C."/>
            <person name="Sykes S."/>
            <person name="Wortman J."/>
            <person name="Nusbaum C."/>
            <person name="Birren B."/>
        </authorList>
    </citation>
    <scope>NUCLEOTIDE SEQUENCE [LARGE SCALE GENOMIC DNA]</scope>
    <source>
        <strain evidence="2">FOSC 3-a</strain>
    </source>
</reference>
<accession>W9JDV5</accession>
<evidence type="ECO:0000313" key="1">
    <source>
        <dbReference type="EMBL" id="EWZ02855.1"/>
    </source>
</evidence>
<dbReference type="AlphaFoldDB" id="W9JDV5"/>
<gene>
    <name evidence="1" type="ORF">FOYG_02074</name>
</gene>
<proteinExistence type="predicted"/>
<dbReference type="EMBL" id="JH717839">
    <property type="protein sequence ID" value="EWZ02855.1"/>
    <property type="molecule type" value="Genomic_DNA"/>
</dbReference>
<dbReference type="HOGENOM" id="CLU_2109100_0_0_1"/>
<name>W9JDV5_FUSOX</name>
<sequence length="115" mass="12717">MTNTTQLTFDAWFGILGPATLQDLDDQLLGADIQGNRWVRWLTKLIIPPIKSPPTGLPYAYEQTSLTLTASKVLAITFLASPACYSPKWSHFLFEPSLTLYALGATLTLFALRAQ</sequence>
<dbReference type="Proteomes" id="UP000030753">
    <property type="component" value="Unassembled WGS sequence"/>
</dbReference>
<evidence type="ECO:0000313" key="2">
    <source>
        <dbReference type="Proteomes" id="UP000030753"/>
    </source>
</evidence>